<dbReference type="AlphaFoldDB" id="A0A6P5T058"/>
<evidence type="ECO:0000313" key="3">
    <source>
        <dbReference type="RefSeq" id="XP_021819847.1"/>
    </source>
</evidence>
<dbReference type="InterPro" id="IPR055411">
    <property type="entry name" value="LRR_FXL15/At3g58940/PEG3-like"/>
</dbReference>
<protein>
    <submittedName>
        <fullName evidence="3">F-box/FBD/LRR-repeat protein At4g03220</fullName>
    </submittedName>
</protein>
<reference evidence="3" key="1">
    <citation type="submission" date="2025-08" db="UniProtKB">
        <authorList>
            <consortium name="RefSeq"/>
        </authorList>
    </citation>
    <scope>IDENTIFICATION</scope>
</reference>
<name>A0A6P5T058_PRUAV</name>
<dbReference type="Pfam" id="PF00646">
    <property type="entry name" value="F-box"/>
    <property type="match status" value="1"/>
</dbReference>
<dbReference type="SUPFAM" id="SSF81383">
    <property type="entry name" value="F-box domain"/>
    <property type="match status" value="1"/>
</dbReference>
<sequence length="528" mass="60711">MEHKPKLMATVSRQGQGVHAESIMIDRLSNLPDPIAHHIFSFVDLKDIVRVGCASKRCRQFHLSTPTLSFNFNEFPDMKKSPCSKRLEVMNSLDRLLAHRRNDKLKRFHIHWVPHNRYVEDCSCDESFRIMTWVYDAVRCKVEDLDLDICVHQETPLALSSFMFLCDSLRSLSVNMKCVLKAPPLDSSSNLKSLNLREVCIVEEEFFTWISCCCKCIKELRLHDIYGVQNITIESSSLESFVFRCPGLSAGCNLNISGEKLESLHIYWGNIFLDRKSSLNLFAPNLKSLIWWGSLFSHQNVGKLTCLEKAELSLKVKSGKEFDIIYEILCSMPEVKVLILHKEITKALLKEGPMPTLFCARIHYLQMHMEGLFDFLVPAMVCFFRGMPSLNTLYLKSDQITFHPEARSSGFDAEFWKSQNLAFIKKLRLINIELSNGSNGIELARYILEHAQNLEKMAIVHSPEQSNAIGKLNESKKAPNAIVVFEEDQERGTRKHGPRAFWLFSRMLQRPLSLDSIWSLNFDDYGYP</sequence>
<dbReference type="SUPFAM" id="SSF52047">
    <property type="entry name" value="RNI-like"/>
    <property type="match status" value="1"/>
</dbReference>
<dbReference type="Proteomes" id="UP000515124">
    <property type="component" value="Unplaced"/>
</dbReference>
<keyword evidence="2" id="KW-1185">Reference proteome</keyword>
<dbReference type="CDD" id="cd09917">
    <property type="entry name" value="F-box_SF"/>
    <property type="match status" value="1"/>
</dbReference>
<dbReference type="Gene3D" id="1.20.1280.50">
    <property type="match status" value="1"/>
</dbReference>
<gene>
    <name evidence="3" type="primary">LOC110761626</name>
</gene>
<dbReference type="GeneID" id="110761626"/>
<dbReference type="Gene3D" id="3.80.10.10">
    <property type="entry name" value="Ribonuclease Inhibitor"/>
    <property type="match status" value="1"/>
</dbReference>
<dbReference type="RefSeq" id="XP_021819847.1">
    <property type="nucleotide sequence ID" value="XM_021964155.1"/>
</dbReference>
<dbReference type="PROSITE" id="PS50181">
    <property type="entry name" value="FBOX"/>
    <property type="match status" value="1"/>
</dbReference>
<dbReference type="InterPro" id="IPR050232">
    <property type="entry name" value="FBL13/AtMIF1-like"/>
</dbReference>
<dbReference type="PANTHER" id="PTHR31900">
    <property type="entry name" value="F-BOX/RNI SUPERFAMILY PROTEIN-RELATED"/>
    <property type="match status" value="1"/>
</dbReference>
<evidence type="ECO:0000313" key="2">
    <source>
        <dbReference type="Proteomes" id="UP000515124"/>
    </source>
</evidence>
<dbReference type="InterPro" id="IPR001810">
    <property type="entry name" value="F-box_dom"/>
</dbReference>
<dbReference type="PANTHER" id="PTHR31900:SF30">
    <property type="entry name" value="SUPERFAMILY PROTEIN, PUTATIVE-RELATED"/>
    <property type="match status" value="1"/>
</dbReference>
<organism evidence="2 3">
    <name type="scientific">Prunus avium</name>
    <name type="common">Cherry</name>
    <name type="synonym">Cerasus avium</name>
    <dbReference type="NCBI Taxonomy" id="42229"/>
    <lineage>
        <taxon>Eukaryota</taxon>
        <taxon>Viridiplantae</taxon>
        <taxon>Streptophyta</taxon>
        <taxon>Embryophyta</taxon>
        <taxon>Tracheophyta</taxon>
        <taxon>Spermatophyta</taxon>
        <taxon>Magnoliopsida</taxon>
        <taxon>eudicotyledons</taxon>
        <taxon>Gunneridae</taxon>
        <taxon>Pentapetalae</taxon>
        <taxon>rosids</taxon>
        <taxon>fabids</taxon>
        <taxon>Rosales</taxon>
        <taxon>Rosaceae</taxon>
        <taxon>Amygdaloideae</taxon>
        <taxon>Amygdaleae</taxon>
        <taxon>Prunus</taxon>
    </lineage>
</organism>
<dbReference type="InterPro" id="IPR032675">
    <property type="entry name" value="LRR_dom_sf"/>
</dbReference>
<evidence type="ECO:0000259" key="1">
    <source>
        <dbReference type="PROSITE" id="PS50181"/>
    </source>
</evidence>
<dbReference type="InterPro" id="IPR036047">
    <property type="entry name" value="F-box-like_dom_sf"/>
</dbReference>
<proteinExistence type="predicted"/>
<feature type="domain" description="F-box" evidence="1">
    <location>
        <begin position="25"/>
        <end position="75"/>
    </location>
</feature>
<dbReference type="Pfam" id="PF24758">
    <property type="entry name" value="LRR_At5g56370"/>
    <property type="match status" value="1"/>
</dbReference>
<dbReference type="KEGG" id="pavi:110761626"/>
<accession>A0A6P5T058</accession>